<accession>A0A182IUR0</accession>
<dbReference type="VEuPathDB" id="VectorBase:AATE005848"/>
<evidence type="ECO:0000259" key="3">
    <source>
        <dbReference type="Pfam" id="PF16043"/>
    </source>
</evidence>
<evidence type="ECO:0000256" key="1">
    <source>
        <dbReference type="SAM" id="Coils"/>
    </source>
</evidence>
<proteinExistence type="predicted"/>
<dbReference type="Pfam" id="PF16043">
    <property type="entry name" value="DUF4795"/>
    <property type="match status" value="1"/>
</dbReference>
<feature type="region of interest" description="Disordered" evidence="2">
    <location>
        <begin position="269"/>
        <end position="288"/>
    </location>
</feature>
<feature type="region of interest" description="Disordered" evidence="2">
    <location>
        <begin position="44"/>
        <end position="107"/>
    </location>
</feature>
<keyword evidence="1" id="KW-0175">Coiled coil</keyword>
<feature type="domain" description="DUF4795" evidence="3">
    <location>
        <begin position="429"/>
        <end position="574"/>
    </location>
</feature>
<feature type="compositionally biased region" description="Basic and acidic residues" evidence="2">
    <location>
        <begin position="56"/>
        <end position="69"/>
    </location>
</feature>
<evidence type="ECO:0000313" key="4">
    <source>
        <dbReference type="EnsemblMetazoa" id="AATE005848-PA.1"/>
    </source>
</evidence>
<dbReference type="EnsemblMetazoa" id="AATE005848-RA">
    <property type="protein sequence ID" value="AATE005848-PA.1"/>
    <property type="gene ID" value="AATE005848"/>
</dbReference>
<dbReference type="AlphaFoldDB" id="A0A182IUR0"/>
<name>A0A182IUR0_ANOAO</name>
<evidence type="ECO:0000256" key="2">
    <source>
        <dbReference type="SAM" id="MobiDB-lite"/>
    </source>
</evidence>
<dbReference type="InterPro" id="IPR032013">
    <property type="entry name" value="DUF4795"/>
</dbReference>
<organism evidence="4">
    <name type="scientific">Anopheles atroparvus</name>
    <name type="common">European mosquito</name>
    <dbReference type="NCBI Taxonomy" id="41427"/>
    <lineage>
        <taxon>Eukaryota</taxon>
        <taxon>Metazoa</taxon>
        <taxon>Ecdysozoa</taxon>
        <taxon>Arthropoda</taxon>
        <taxon>Hexapoda</taxon>
        <taxon>Insecta</taxon>
        <taxon>Pterygota</taxon>
        <taxon>Neoptera</taxon>
        <taxon>Endopterygota</taxon>
        <taxon>Diptera</taxon>
        <taxon>Nematocera</taxon>
        <taxon>Culicoidea</taxon>
        <taxon>Culicidae</taxon>
        <taxon>Anophelinae</taxon>
        <taxon>Anopheles</taxon>
    </lineage>
</organism>
<protein>
    <recommendedName>
        <fullName evidence="3">DUF4795 domain-containing protein</fullName>
    </recommendedName>
</protein>
<feature type="coiled-coil region" evidence="1">
    <location>
        <begin position="112"/>
        <end position="139"/>
    </location>
</feature>
<sequence length="626" mass="70931">MEASLTFSELLAEAIGSPEPGALNFTALQQLLQAIVRKLDIENEAVDAPHEQPAPEQEKDESRSGKESTENETVDQPQRYASREQPAPEEEKDENQPKEGGSIERFEESEAYQQLLVSVSELREVVEELKSQVLEQKRISDVVLPTIEQLERFQSQRSSSLHPVNENSPDFLSIATRLDTIDETIGRLTALANDTVLEYSRMEKSLLPYLDGGELAIIRGQLDNVNQLLKVHFPGFRSHCSSISVLRPSRPSTVDEVVPVDFYQHPAPNSLKASMPRRSTITHQPAPDVGKELDTIRAVLTSLIARLPLPESEESDTSVAASNNSLELAATSIRAVWPREIEELLHSNDERITALESAQAKHDRRVDEIEKRATAFDETIDRLSMGLESCRESIADRTRTLEEMFEKKVNHLDERCSREQLETTARINELEHQVENRVDFEHFRTRLPRETFHQAIEELHRQMDVRVEQFMGDLHLIWSQLDATSTGMQGKCDKDELERMESRLRRRLTYVQLMVKNIEGTIRHNVEAAGTKVRLGPDTLRCVSCNHEATMQALAELVPTGKAFQTVEKEREQRIKQLNKLASTIALQNTVNGTTDTGKPKKKATVKANMVPPKDLAYKVHIKKRL</sequence>
<feature type="compositionally biased region" description="Basic and acidic residues" evidence="2">
    <location>
        <begin position="94"/>
        <end position="107"/>
    </location>
</feature>
<reference evidence="4" key="1">
    <citation type="submission" date="2022-08" db="UniProtKB">
        <authorList>
            <consortium name="EnsemblMetazoa"/>
        </authorList>
    </citation>
    <scope>IDENTIFICATION</scope>
    <source>
        <strain evidence="4">EBRO</strain>
    </source>
</reference>